<protein>
    <submittedName>
        <fullName evidence="1">Uncharacterized protein</fullName>
    </submittedName>
</protein>
<dbReference type="Proteomes" id="UP001057452">
    <property type="component" value="Chromosome 16"/>
</dbReference>
<feature type="non-terminal residue" evidence="1">
    <location>
        <position position="92"/>
    </location>
</feature>
<evidence type="ECO:0000313" key="1">
    <source>
        <dbReference type="EMBL" id="KAI4811316.1"/>
    </source>
</evidence>
<name>A0ACB9WET2_CHAAC</name>
<gene>
    <name evidence="1" type="ORF">KUCAC02_014228</name>
</gene>
<proteinExistence type="predicted"/>
<dbReference type="EMBL" id="CM043800">
    <property type="protein sequence ID" value="KAI4811316.1"/>
    <property type="molecule type" value="Genomic_DNA"/>
</dbReference>
<accession>A0ACB9WET2</accession>
<organism evidence="1 2">
    <name type="scientific">Chaenocephalus aceratus</name>
    <name type="common">Blackfin icefish</name>
    <name type="synonym">Chaenichthys aceratus</name>
    <dbReference type="NCBI Taxonomy" id="36190"/>
    <lineage>
        <taxon>Eukaryota</taxon>
        <taxon>Metazoa</taxon>
        <taxon>Chordata</taxon>
        <taxon>Craniata</taxon>
        <taxon>Vertebrata</taxon>
        <taxon>Euteleostomi</taxon>
        <taxon>Actinopterygii</taxon>
        <taxon>Neopterygii</taxon>
        <taxon>Teleostei</taxon>
        <taxon>Neoteleostei</taxon>
        <taxon>Acanthomorphata</taxon>
        <taxon>Eupercaria</taxon>
        <taxon>Perciformes</taxon>
        <taxon>Notothenioidei</taxon>
        <taxon>Channichthyidae</taxon>
        <taxon>Chaenocephalus</taxon>
    </lineage>
</organism>
<feature type="non-terminal residue" evidence="1">
    <location>
        <position position="1"/>
    </location>
</feature>
<comment type="caution">
    <text evidence="1">The sequence shown here is derived from an EMBL/GenBank/DDBJ whole genome shotgun (WGS) entry which is preliminary data.</text>
</comment>
<reference evidence="1" key="1">
    <citation type="submission" date="2022-05" db="EMBL/GenBank/DDBJ databases">
        <title>Chromosome-level genome of Chaenocephalus aceratus.</title>
        <authorList>
            <person name="Park H."/>
        </authorList>
    </citation>
    <scope>NUCLEOTIDE SEQUENCE</scope>
    <source>
        <strain evidence="1">KU_202001</strain>
    </source>
</reference>
<evidence type="ECO:0000313" key="2">
    <source>
        <dbReference type="Proteomes" id="UP001057452"/>
    </source>
</evidence>
<keyword evidence="2" id="KW-1185">Reference proteome</keyword>
<sequence>PCGISMEQLVARATVGEMERFDLVPACQIPSRSTVSPIHMHTASKQPATMQNTPKEQLLYSNRGWRKGFSRNPSLLSPPSGAVVLVEGDLAG</sequence>